<evidence type="ECO:0000313" key="4">
    <source>
        <dbReference type="Proteomes" id="UP000199227"/>
    </source>
</evidence>
<keyword evidence="4" id="KW-1185">Reference proteome</keyword>
<dbReference type="STRING" id="223786.SAMN05216234_11910"/>
<reference evidence="3 4" key="1">
    <citation type="submission" date="2016-10" db="EMBL/GenBank/DDBJ databases">
        <authorList>
            <person name="de Groot N.N."/>
        </authorList>
    </citation>
    <scope>NUCLEOTIDE SEQUENCE [LARGE SCALE GENOMIC DNA]</scope>
    <source>
        <strain evidence="3 4">EP1-55-1</strain>
    </source>
</reference>
<comment type="function">
    <text evidence="2">Antitoxin component of a type II toxin-antitoxin (TA) system.</text>
</comment>
<dbReference type="InterPro" id="IPR006442">
    <property type="entry name" value="Antitoxin_Phd/YefM"/>
</dbReference>
<dbReference type="Gene3D" id="6.10.250.330">
    <property type="match status" value="1"/>
</dbReference>
<evidence type="ECO:0000256" key="2">
    <source>
        <dbReference type="RuleBase" id="RU362080"/>
    </source>
</evidence>
<dbReference type="OrthoDB" id="9802003at2"/>
<dbReference type="EMBL" id="FOXB01000019">
    <property type="protein sequence ID" value="SFP43034.1"/>
    <property type="molecule type" value="Genomic_DNA"/>
</dbReference>
<name>A0A1I5Q9P8_9BACT</name>
<protein>
    <recommendedName>
        <fullName evidence="2">Antitoxin</fullName>
    </recommendedName>
</protein>
<dbReference type="RefSeq" id="WP_092912518.1">
    <property type="nucleotide sequence ID" value="NZ_CP136592.1"/>
</dbReference>
<proteinExistence type="inferred from homology"/>
<dbReference type="InterPro" id="IPR036165">
    <property type="entry name" value="YefM-like_sf"/>
</dbReference>
<dbReference type="PANTHER" id="PTHR33713:SF6">
    <property type="entry name" value="ANTITOXIN YEFM"/>
    <property type="match status" value="1"/>
</dbReference>
<gene>
    <name evidence="3" type="ORF">SAMN05216234_11910</name>
</gene>
<sequence>MQVVSMTEARNNFKSIFDSVYYDNEEVIIHRKDRENVVMIPLDEYNSLKETDYLLRNPKNREVLLRSLKDARSGKVFQKDLIEI</sequence>
<evidence type="ECO:0000256" key="1">
    <source>
        <dbReference type="ARBA" id="ARBA00009981"/>
    </source>
</evidence>
<dbReference type="InterPro" id="IPR051405">
    <property type="entry name" value="phD/YefM_antitoxin"/>
</dbReference>
<dbReference type="PANTHER" id="PTHR33713">
    <property type="entry name" value="ANTITOXIN YAFN-RELATED"/>
    <property type="match status" value="1"/>
</dbReference>
<organism evidence="3 4">
    <name type="scientific">Hydrogenimonas thermophila</name>
    <dbReference type="NCBI Taxonomy" id="223786"/>
    <lineage>
        <taxon>Bacteria</taxon>
        <taxon>Pseudomonadati</taxon>
        <taxon>Campylobacterota</taxon>
        <taxon>Epsilonproteobacteria</taxon>
        <taxon>Campylobacterales</taxon>
        <taxon>Hydrogenimonadaceae</taxon>
        <taxon>Hydrogenimonas</taxon>
    </lineage>
</organism>
<dbReference type="Proteomes" id="UP000199227">
    <property type="component" value="Unassembled WGS sequence"/>
</dbReference>
<dbReference type="AlphaFoldDB" id="A0A1I5Q9P8"/>
<accession>A0A1I5Q9P8</accession>
<evidence type="ECO:0000313" key="3">
    <source>
        <dbReference type="EMBL" id="SFP43034.1"/>
    </source>
</evidence>
<dbReference type="Pfam" id="PF02604">
    <property type="entry name" value="PhdYeFM_antitox"/>
    <property type="match status" value="1"/>
</dbReference>
<dbReference type="NCBIfam" id="TIGR01552">
    <property type="entry name" value="phd_fam"/>
    <property type="match status" value="1"/>
</dbReference>
<comment type="similarity">
    <text evidence="1 2">Belongs to the phD/YefM antitoxin family.</text>
</comment>
<dbReference type="Gene3D" id="3.40.1620.10">
    <property type="entry name" value="YefM-like domain"/>
    <property type="match status" value="1"/>
</dbReference>
<dbReference type="SUPFAM" id="SSF143120">
    <property type="entry name" value="YefM-like"/>
    <property type="match status" value="1"/>
</dbReference>